<dbReference type="OrthoDB" id="8443793at2"/>
<gene>
    <name evidence="1" type="ORF">M529_03430</name>
</gene>
<comment type="caution">
    <text evidence="1">The sequence shown here is derived from an EMBL/GenBank/DDBJ whole genome shotgun (WGS) entry which is preliminary data.</text>
</comment>
<sequence length="175" mass="19080">MSLQPEFSRPVRLDQLARHADTVTIRADEAERAALAKRFNLTALDRLEADYTLREEAGGILARGRVRATLAQPCVATGASVPETIDTDFVLRFVPEDTRLPEGEELELDAEDCDTIGYSGQTIDMGEAVAETVALAMTPYPRSPDADTYLREAGVLSEEEASPFAALLALKDQKP</sequence>
<dbReference type="PATRIC" id="fig|1346791.3.peg.666"/>
<dbReference type="Pfam" id="PF02620">
    <property type="entry name" value="YceD"/>
    <property type="match status" value="1"/>
</dbReference>
<organism evidence="1 2">
    <name type="scientific">Sphingobium ummariense RL-3</name>
    <dbReference type="NCBI Taxonomy" id="1346791"/>
    <lineage>
        <taxon>Bacteria</taxon>
        <taxon>Pseudomonadati</taxon>
        <taxon>Pseudomonadota</taxon>
        <taxon>Alphaproteobacteria</taxon>
        <taxon>Sphingomonadales</taxon>
        <taxon>Sphingomonadaceae</taxon>
        <taxon>Sphingobium</taxon>
    </lineage>
</organism>
<dbReference type="AlphaFoldDB" id="T0IXX6"/>
<evidence type="ECO:0000313" key="2">
    <source>
        <dbReference type="Proteomes" id="UP000015523"/>
    </source>
</evidence>
<name>T0IXX6_9SPHN</name>
<dbReference type="InterPro" id="IPR003772">
    <property type="entry name" value="YceD"/>
</dbReference>
<protein>
    <submittedName>
        <fullName evidence="1">Chitinase</fullName>
    </submittedName>
</protein>
<proteinExistence type="predicted"/>
<evidence type="ECO:0000313" key="1">
    <source>
        <dbReference type="EMBL" id="EQB33625.1"/>
    </source>
</evidence>
<dbReference type="RefSeq" id="WP_021316666.1">
    <property type="nucleotide sequence ID" value="NZ_AUWY01000031.1"/>
</dbReference>
<reference evidence="1 2" key="1">
    <citation type="journal article" date="2013" name="Genome Announc.">
        <title>Draft Genome Sequence of Sphingobium ummariense Strain RL-3, a Hexachlorocyclohexane-Degrading Bacterium.</title>
        <authorList>
            <person name="Kohli P."/>
            <person name="Dua A."/>
            <person name="Sangwan N."/>
            <person name="Oldach P."/>
            <person name="Khurana J.P."/>
            <person name="Lal R."/>
        </authorList>
    </citation>
    <scope>NUCLEOTIDE SEQUENCE [LARGE SCALE GENOMIC DNA]</scope>
    <source>
        <strain evidence="1 2">RL-3</strain>
    </source>
</reference>
<dbReference type="Proteomes" id="UP000015523">
    <property type="component" value="Unassembled WGS sequence"/>
</dbReference>
<accession>T0IXX6</accession>
<keyword evidence="2" id="KW-1185">Reference proteome</keyword>
<dbReference type="eggNOG" id="COG1399">
    <property type="taxonomic scope" value="Bacteria"/>
</dbReference>
<dbReference type="STRING" id="1346791.M529_03430"/>
<dbReference type="EMBL" id="AUWY01000031">
    <property type="protein sequence ID" value="EQB33625.1"/>
    <property type="molecule type" value="Genomic_DNA"/>
</dbReference>